<gene>
    <name evidence="1" type="ORF">Nfla_6402</name>
</gene>
<proteinExistence type="predicted"/>
<protein>
    <submittedName>
        <fullName evidence="1">Uncharacterized protein</fullName>
    </submittedName>
</protein>
<evidence type="ECO:0000313" key="1">
    <source>
        <dbReference type="EMBL" id="ADO19179.1"/>
    </source>
</evidence>
<organism evidence="1">
    <name type="scientific">Nostoc flagelliforme str. Sunitezuoqi</name>
    <dbReference type="NCBI Taxonomy" id="676037"/>
    <lineage>
        <taxon>Bacteria</taxon>
        <taxon>Bacillati</taxon>
        <taxon>Cyanobacteriota</taxon>
        <taxon>Cyanophyceae</taxon>
        <taxon>Nostocales</taxon>
        <taxon>Nostocaceae</taxon>
        <taxon>Nostoc</taxon>
    </lineage>
</organism>
<sequence length="62" mass="6566">MSNIKNHGVDMNKKTLAELSFSGVKELSDEVAATSSGGAANVYRDVNYLGGEIPGLAHLKPY</sequence>
<accession>E7DQ21</accession>
<dbReference type="EMBL" id="HQ291136">
    <property type="protein sequence ID" value="ADO19179.1"/>
    <property type="molecule type" value="Genomic_DNA"/>
</dbReference>
<name>E7DQ21_9NOSO</name>
<dbReference type="AlphaFoldDB" id="E7DQ21"/>
<reference evidence="1" key="1">
    <citation type="journal article" date="2011" name="Acta Physiol. Plant.">
        <title>An investigation on the genetic background of Nostoc flagelliforme by similarity analysis of its partial genomic DNA and phylogenetic comparison of deduced related species.</title>
        <authorList>
            <person name="Gao X."/>
            <person name="Liu K."/>
            <person name="Qiu B.S."/>
        </authorList>
    </citation>
    <scope>NUCLEOTIDE SEQUENCE</scope>
    <source>
        <strain evidence="1">Sunitezuoqi</strain>
    </source>
</reference>